<keyword evidence="2" id="KW-1185">Reference proteome</keyword>
<feature type="non-terminal residue" evidence="1">
    <location>
        <position position="1"/>
    </location>
</feature>
<evidence type="ECO:0000313" key="1">
    <source>
        <dbReference type="EMBL" id="CAG8789966.1"/>
    </source>
</evidence>
<dbReference type="Proteomes" id="UP000789366">
    <property type="component" value="Unassembled WGS sequence"/>
</dbReference>
<evidence type="ECO:0000313" key="2">
    <source>
        <dbReference type="Proteomes" id="UP000789366"/>
    </source>
</evidence>
<feature type="non-terminal residue" evidence="1">
    <location>
        <position position="45"/>
    </location>
</feature>
<dbReference type="EMBL" id="CAJVPW010068072">
    <property type="protein sequence ID" value="CAG8789966.1"/>
    <property type="molecule type" value="Genomic_DNA"/>
</dbReference>
<accession>A0ACA9RE11</accession>
<organism evidence="1 2">
    <name type="scientific">Cetraspora pellucida</name>
    <dbReference type="NCBI Taxonomy" id="1433469"/>
    <lineage>
        <taxon>Eukaryota</taxon>
        <taxon>Fungi</taxon>
        <taxon>Fungi incertae sedis</taxon>
        <taxon>Mucoromycota</taxon>
        <taxon>Glomeromycotina</taxon>
        <taxon>Glomeromycetes</taxon>
        <taxon>Diversisporales</taxon>
        <taxon>Gigasporaceae</taxon>
        <taxon>Cetraspora</taxon>
    </lineage>
</organism>
<gene>
    <name evidence="1" type="ORF">SPELUC_LOCUS17145</name>
</gene>
<proteinExistence type="predicted"/>
<comment type="caution">
    <text evidence="1">The sequence shown here is derived from an EMBL/GenBank/DDBJ whole genome shotgun (WGS) entry which is preliminary data.</text>
</comment>
<sequence length="45" mass="5291">HIIGKDEIKTDEQLVDKIKNFSEPTNLRQLRGFLGIASYYQRLIE</sequence>
<name>A0ACA9RE11_9GLOM</name>
<protein>
    <submittedName>
        <fullName evidence="1">14002_t:CDS:1</fullName>
    </submittedName>
</protein>
<reference evidence="1" key="1">
    <citation type="submission" date="2021-06" db="EMBL/GenBank/DDBJ databases">
        <authorList>
            <person name="Kallberg Y."/>
            <person name="Tangrot J."/>
            <person name="Rosling A."/>
        </authorList>
    </citation>
    <scope>NUCLEOTIDE SEQUENCE</scope>
    <source>
        <strain evidence="1">28 12/20/2015</strain>
    </source>
</reference>